<accession>A0ABV7E2L3</accession>
<evidence type="ECO:0000313" key="3">
    <source>
        <dbReference type="Proteomes" id="UP001595445"/>
    </source>
</evidence>
<name>A0ABV7E2L3_9RHOB</name>
<dbReference type="Gene3D" id="1.10.260.40">
    <property type="entry name" value="lambda repressor-like DNA-binding domains"/>
    <property type="match status" value="1"/>
</dbReference>
<evidence type="ECO:0000259" key="1">
    <source>
        <dbReference type="PROSITE" id="PS50943"/>
    </source>
</evidence>
<dbReference type="SUPFAM" id="SSF47413">
    <property type="entry name" value="lambda repressor-like DNA-binding domains"/>
    <property type="match status" value="1"/>
</dbReference>
<dbReference type="EMBL" id="JBHRSM010000054">
    <property type="protein sequence ID" value="MFC3088560.1"/>
    <property type="molecule type" value="Genomic_DNA"/>
</dbReference>
<evidence type="ECO:0000313" key="2">
    <source>
        <dbReference type="EMBL" id="MFC3088560.1"/>
    </source>
</evidence>
<protein>
    <submittedName>
        <fullName evidence="2">Helix-turn-helix domain-containing protein</fullName>
    </submittedName>
</protein>
<dbReference type="Pfam" id="PF01381">
    <property type="entry name" value="HTH_3"/>
    <property type="match status" value="1"/>
</dbReference>
<dbReference type="SMART" id="SM00530">
    <property type="entry name" value="HTH_XRE"/>
    <property type="match status" value="1"/>
</dbReference>
<dbReference type="RefSeq" id="WP_197644038.1">
    <property type="nucleotide sequence ID" value="NZ_JAEACP010000010.1"/>
</dbReference>
<dbReference type="CDD" id="cd00093">
    <property type="entry name" value="HTH_XRE"/>
    <property type="match status" value="1"/>
</dbReference>
<organism evidence="2 3">
    <name type="scientific">Tabrizicola soli</name>
    <dbReference type="NCBI Taxonomy" id="2185115"/>
    <lineage>
        <taxon>Bacteria</taxon>
        <taxon>Pseudomonadati</taxon>
        <taxon>Pseudomonadota</taxon>
        <taxon>Alphaproteobacteria</taxon>
        <taxon>Rhodobacterales</taxon>
        <taxon>Paracoccaceae</taxon>
        <taxon>Tabrizicola</taxon>
    </lineage>
</organism>
<sequence length="200" mass="22380">MLNEADLCRLLPEWRKASRVKQQTLAEMLGVTQTLVSNWETGKAAPGKRLRLRLLDIMSPAGVHRVDADRLALEKAPNPRASLDLDGVRLVCASRGMHALWPTFSSLTNTRLIERLVDEASLFLHDEDFVKAVRRGEVAMVSAVSRRHVAIDVDQDCLHHWLAVFRGHGTSMHVEMTYEPCDAVAQTGIRDVVFFDDLAA</sequence>
<dbReference type="PROSITE" id="PS50943">
    <property type="entry name" value="HTH_CROC1"/>
    <property type="match status" value="1"/>
</dbReference>
<feature type="domain" description="HTH cro/C1-type" evidence="1">
    <location>
        <begin position="13"/>
        <end position="46"/>
    </location>
</feature>
<proteinExistence type="predicted"/>
<comment type="caution">
    <text evidence="2">The sequence shown here is derived from an EMBL/GenBank/DDBJ whole genome shotgun (WGS) entry which is preliminary data.</text>
</comment>
<dbReference type="Proteomes" id="UP001595445">
    <property type="component" value="Unassembled WGS sequence"/>
</dbReference>
<gene>
    <name evidence="2" type="ORF">ACFOD6_21180</name>
</gene>
<dbReference type="InterPro" id="IPR001387">
    <property type="entry name" value="Cro/C1-type_HTH"/>
</dbReference>
<reference evidence="3" key="1">
    <citation type="journal article" date="2019" name="Int. J. Syst. Evol. Microbiol.">
        <title>The Global Catalogue of Microorganisms (GCM) 10K type strain sequencing project: providing services to taxonomists for standard genome sequencing and annotation.</title>
        <authorList>
            <consortium name="The Broad Institute Genomics Platform"/>
            <consortium name="The Broad Institute Genome Sequencing Center for Infectious Disease"/>
            <person name="Wu L."/>
            <person name="Ma J."/>
        </authorList>
    </citation>
    <scope>NUCLEOTIDE SEQUENCE [LARGE SCALE GENOMIC DNA]</scope>
    <source>
        <strain evidence="3">KCTC 62102</strain>
    </source>
</reference>
<keyword evidence="3" id="KW-1185">Reference proteome</keyword>
<dbReference type="InterPro" id="IPR010982">
    <property type="entry name" value="Lambda_DNA-bd_dom_sf"/>
</dbReference>